<proteinExistence type="predicted"/>
<dbReference type="EMBL" id="CADCWI010000093">
    <property type="protein sequence ID" value="CAA9561143.1"/>
    <property type="molecule type" value="Genomic_DNA"/>
</dbReference>
<name>A0A6J4UZJ4_9BACT</name>
<reference evidence="2" key="1">
    <citation type="submission" date="2020-02" db="EMBL/GenBank/DDBJ databases">
        <authorList>
            <person name="Meier V. D."/>
        </authorList>
    </citation>
    <scope>NUCLEOTIDE SEQUENCE</scope>
    <source>
        <strain evidence="2">AVDCRST_MAG43</strain>
    </source>
</reference>
<evidence type="ECO:0000256" key="1">
    <source>
        <dbReference type="SAM" id="MobiDB-lite"/>
    </source>
</evidence>
<accession>A0A6J4UZJ4</accession>
<evidence type="ECO:0000313" key="2">
    <source>
        <dbReference type="EMBL" id="CAA9561143.1"/>
    </source>
</evidence>
<organism evidence="2">
    <name type="scientific">uncultured Thermomicrobiales bacterium</name>
    <dbReference type="NCBI Taxonomy" id="1645740"/>
    <lineage>
        <taxon>Bacteria</taxon>
        <taxon>Pseudomonadati</taxon>
        <taxon>Thermomicrobiota</taxon>
        <taxon>Thermomicrobia</taxon>
        <taxon>Thermomicrobiales</taxon>
        <taxon>environmental samples</taxon>
    </lineage>
</organism>
<feature type="region of interest" description="Disordered" evidence="1">
    <location>
        <begin position="1"/>
        <end position="24"/>
    </location>
</feature>
<gene>
    <name evidence="2" type="ORF">AVDCRST_MAG43-1785</name>
</gene>
<sequence>MLLSNVARDASDALPVSSAGNTRPYPLRSACNVAIGFGSPLPVGESDVDDMG</sequence>
<dbReference type="AlphaFoldDB" id="A0A6J4UZJ4"/>
<protein>
    <submittedName>
        <fullName evidence="2">Uncharacterized protein</fullName>
    </submittedName>
</protein>